<keyword evidence="3" id="KW-1185">Reference proteome</keyword>
<evidence type="ECO:0000259" key="1">
    <source>
        <dbReference type="Pfam" id="PF03167"/>
    </source>
</evidence>
<dbReference type="Pfam" id="PF03167">
    <property type="entry name" value="UDG"/>
    <property type="match status" value="1"/>
</dbReference>
<dbReference type="InterPro" id="IPR005122">
    <property type="entry name" value="Uracil-DNA_glycosylase-like"/>
</dbReference>
<evidence type="ECO:0000313" key="3">
    <source>
        <dbReference type="Proteomes" id="UP000093510"/>
    </source>
</evidence>
<name>A0A1B9E9F5_9FLAO</name>
<sequence length="157" mass="18167">MVHSFAPYINATTRIVILGTMPGVVSLEKQEYYAHKRNHFLPIMYQLFSKEAVSEVFEEKIALLQRHSIGLWDVLKQCDRKGSLDADIKNPQENDFDSLFQKYPQITTLIFNGKESHKLFFKKFGQIEGITYYVMPSTSAANTLSFDKKRTLWASCF</sequence>
<dbReference type="InterPro" id="IPR026353">
    <property type="entry name" value="Hypoxan-DNA_Glyclase"/>
</dbReference>
<comment type="caution">
    <text evidence="2">The sequence shown here is derived from an EMBL/GenBank/DDBJ whole genome shotgun (WGS) entry which is preliminary data.</text>
</comment>
<dbReference type="Proteomes" id="UP000093510">
    <property type="component" value="Unassembled WGS sequence"/>
</dbReference>
<dbReference type="AlphaFoldDB" id="A0A1B9E9F5"/>
<dbReference type="STRING" id="1763534.GCA_001831475_01790"/>
<gene>
    <name evidence="2" type="ORF">LPBF_00855</name>
</gene>
<organism evidence="2 3">
    <name type="scientific">Flavobacterium crassostreae</name>
    <dbReference type="NCBI Taxonomy" id="1763534"/>
    <lineage>
        <taxon>Bacteria</taxon>
        <taxon>Pseudomonadati</taxon>
        <taxon>Bacteroidota</taxon>
        <taxon>Flavobacteriia</taxon>
        <taxon>Flavobacteriales</taxon>
        <taxon>Flavobacteriaceae</taxon>
        <taxon>Flavobacterium</taxon>
    </lineage>
</organism>
<proteinExistence type="predicted"/>
<dbReference type="RefSeq" id="WP_066331220.1">
    <property type="nucleotide sequence ID" value="NZ_CP017688.1"/>
</dbReference>
<accession>A0A1B9E9F5</accession>
<dbReference type="CDD" id="cd10032">
    <property type="entry name" value="UDG-F6_HDG"/>
    <property type="match status" value="1"/>
</dbReference>
<feature type="domain" description="Uracil-DNA glycosylase-like" evidence="1">
    <location>
        <begin position="7"/>
        <end position="149"/>
    </location>
</feature>
<protein>
    <submittedName>
        <fullName evidence="2">DNA-deoxyinosine glycosylase</fullName>
    </submittedName>
</protein>
<reference evidence="2 3" key="1">
    <citation type="submission" date="2016-03" db="EMBL/GenBank/DDBJ databases">
        <authorList>
            <person name="Ploux O."/>
        </authorList>
    </citation>
    <scope>NUCLEOTIDE SEQUENCE [LARGE SCALE GENOMIC DNA]</scope>
    <source>
        <strain evidence="2 3">LPB0076</strain>
    </source>
</reference>
<dbReference type="InterPro" id="IPR036895">
    <property type="entry name" value="Uracil-DNA_glycosylase-like_sf"/>
</dbReference>
<dbReference type="Gene3D" id="3.40.470.10">
    <property type="entry name" value="Uracil-DNA glycosylase-like domain"/>
    <property type="match status" value="1"/>
</dbReference>
<dbReference type="EMBL" id="LVEP01000002">
    <property type="protein sequence ID" value="OCB78579.1"/>
    <property type="molecule type" value="Genomic_DNA"/>
</dbReference>
<evidence type="ECO:0000313" key="2">
    <source>
        <dbReference type="EMBL" id="OCB78579.1"/>
    </source>
</evidence>
<dbReference type="OrthoDB" id="9799921at2"/>
<dbReference type="SUPFAM" id="SSF52141">
    <property type="entry name" value="Uracil-DNA glycosylase-like"/>
    <property type="match status" value="1"/>
</dbReference>
<dbReference type="NCBIfam" id="TIGR04274">
    <property type="entry name" value="hypoxanDNAglyco"/>
    <property type="match status" value="1"/>
</dbReference>